<feature type="non-terminal residue" evidence="1">
    <location>
        <position position="1"/>
    </location>
</feature>
<accession>A0A088QD38</accession>
<reference evidence="1" key="1">
    <citation type="journal article" date="2014" name="Cell Host Microbe">
        <title>Convergent targeting of a common host protein-network by pathogen effectors from three kingdoms of life.</title>
        <authorList>
            <person name="Wessling R."/>
            <person name="Epple P.M."/>
            <person name="Altmann S."/>
            <person name="He Y."/>
            <person name="Yang L."/>
            <person name="McDonald N."/>
            <person name="Wiley K."/>
            <person name="Bader K.C."/>
            <person name="Glaesser C."/>
            <person name="Mukhtar M.S."/>
            <person name="Haigis S."/>
            <person name="Ghamsari L."/>
            <person name="Stephens A.E."/>
            <person name="Ecker J.R."/>
            <person name="Vidal M."/>
            <person name="Jones J.D.G."/>
            <person name="Mayer K.F.X."/>
            <person name="Ver Loren van Themaat E."/>
            <person name="Schulze-Lefert P."/>
            <person name="Dangl J.L."/>
            <person name="Panstruga R."/>
            <person name="Braun P."/>
        </authorList>
    </citation>
    <scope>NUCLEOTIDE SEQUENCE</scope>
</reference>
<dbReference type="EMBL" id="KM220810">
    <property type="protein sequence ID" value="AIN81153.1"/>
    <property type="molecule type" value="mRNA"/>
</dbReference>
<dbReference type="AlphaFoldDB" id="A0A088QD38"/>
<name>A0A088QD38_9PEZI</name>
<gene>
    <name evidence="1" type="primary">OEC108</name>
</gene>
<proteinExistence type="evidence at transcript level"/>
<protein>
    <submittedName>
        <fullName evidence="1">Effector protein OEC108</fullName>
    </submittedName>
</protein>
<organism evidence="1">
    <name type="scientific">Golovinomyces orontii</name>
    <dbReference type="NCBI Taxonomy" id="62715"/>
    <lineage>
        <taxon>Eukaryota</taxon>
        <taxon>Fungi</taxon>
        <taxon>Dikarya</taxon>
        <taxon>Ascomycota</taxon>
        <taxon>Pezizomycotina</taxon>
        <taxon>Leotiomycetes</taxon>
        <taxon>Erysiphales</taxon>
        <taxon>Erysiphaceae</taxon>
        <taxon>Golovinomyces</taxon>
    </lineage>
</organism>
<evidence type="ECO:0000313" key="1">
    <source>
        <dbReference type="EMBL" id="AIN81153.1"/>
    </source>
</evidence>
<sequence length="62" mass="7472">MQHMIGRQLKRLIVYESDPDAKSNQGLFRTFFASMQRHISMLMYNYGKTHRVKTRLHRPIHV</sequence>